<dbReference type="Proteomes" id="UP001732700">
    <property type="component" value="Chromosome 5D"/>
</dbReference>
<dbReference type="EnsemblPlants" id="AVESA.00010b.r2.5DG0956070.1">
    <property type="protein sequence ID" value="AVESA.00010b.r2.5DG0956070.1.CDS.1"/>
    <property type="gene ID" value="AVESA.00010b.r2.5DG0956070"/>
</dbReference>
<reference evidence="1" key="1">
    <citation type="submission" date="2021-05" db="EMBL/GenBank/DDBJ databases">
        <authorList>
            <person name="Scholz U."/>
            <person name="Mascher M."/>
            <person name="Fiebig A."/>
        </authorList>
    </citation>
    <scope>NUCLEOTIDE SEQUENCE [LARGE SCALE GENOMIC DNA]</scope>
</reference>
<sequence length="133" mass="15135">MGMTVKRQVTKMRGRKPGLITKTLDRCRSTPARLKPAEGCFSVYVGAGRERFVVRTEYVNHPLFRELLEEAVEEFGYTSAGPLELPCEAKAFAGVLEQIVEERQITAGMRRSLTRRNSYWLLGTNRLVIIDRS</sequence>
<accession>A0ACD5Y7Q1</accession>
<keyword evidence="2" id="KW-1185">Reference proteome</keyword>
<reference evidence="1" key="2">
    <citation type="submission" date="2025-09" db="UniProtKB">
        <authorList>
            <consortium name="EnsemblPlants"/>
        </authorList>
    </citation>
    <scope>IDENTIFICATION</scope>
</reference>
<organism evidence="1 2">
    <name type="scientific">Avena sativa</name>
    <name type="common">Oat</name>
    <dbReference type="NCBI Taxonomy" id="4498"/>
    <lineage>
        <taxon>Eukaryota</taxon>
        <taxon>Viridiplantae</taxon>
        <taxon>Streptophyta</taxon>
        <taxon>Embryophyta</taxon>
        <taxon>Tracheophyta</taxon>
        <taxon>Spermatophyta</taxon>
        <taxon>Magnoliopsida</taxon>
        <taxon>Liliopsida</taxon>
        <taxon>Poales</taxon>
        <taxon>Poaceae</taxon>
        <taxon>BOP clade</taxon>
        <taxon>Pooideae</taxon>
        <taxon>Poodae</taxon>
        <taxon>Poeae</taxon>
        <taxon>Poeae Chloroplast Group 1 (Aveneae type)</taxon>
        <taxon>Aveninae</taxon>
        <taxon>Avena</taxon>
    </lineage>
</organism>
<evidence type="ECO:0000313" key="2">
    <source>
        <dbReference type="Proteomes" id="UP001732700"/>
    </source>
</evidence>
<protein>
    <submittedName>
        <fullName evidence="1">Uncharacterized protein</fullName>
    </submittedName>
</protein>
<proteinExistence type="predicted"/>
<name>A0ACD5Y7Q1_AVESA</name>
<evidence type="ECO:0000313" key="1">
    <source>
        <dbReference type="EnsemblPlants" id="AVESA.00010b.r2.5DG0956070.1.CDS.1"/>
    </source>
</evidence>